<dbReference type="Pfam" id="PF13966">
    <property type="entry name" value="zf-RVT"/>
    <property type="match status" value="1"/>
</dbReference>
<name>A0AAD8L2B5_TARER</name>
<accession>A0AAD8L2B5</accession>
<protein>
    <recommendedName>
        <fullName evidence="1">Reverse transcriptase zinc-binding domain-containing protein</fullName>
    </recommendedName>
</protein>
<reference evidence="2" key="1">
    <citation type="journal article" date="2023" name="bioRxiv">
        <title>Improved chromosome-level genome assembly for marigold (Tagetes erecta).</title>
        <authorList>
            <person name="Jiang F."/>
            <person name="Yuan L."/>
            <person name="Wang S."/>
            <person name="Wang H."/>
            <person name="Xu D."/>
            <person name="Wang A."/>
            <person name="Fan W."/>
        </authorList>
    </citation>
    <scope>NUCLEOTIDE SEQUENCE</scope>
    <source>
        <strain evidence="2">WSJ</strain>
        <tissue evidence="2">Leaf</tissue>
    </source>
</reference>
<evidence type="ECO:0000313" key="3">
    <source>
        <dbReference type="Proteomes" id="UP001229421"/>
    </source>
</evidence>
<dbReference type="InterPro" id="IPR026960">
    <property type="entry name" value="RVT-Znf"/>
</dbReference>
<dbReference type="AlphaFoldDB" id="A0AAD8L2B5"/>
<keyword evidence="3" id="KW-1185">Reference proteome</keyword>
<organism evidence="2 3">
    <name type="scientific">Tagetes erecta</name>
    <name type="common">African marigold</name>
    <dbReference type="NCBI Taxonomy" id="13708"/>
    <lineage>
        <taxon>Eukaryota</taxon>
        <taxon>Viridiplantae</taxon>
        <taxon>Streptophyta</taxon>
        <taxon>Embryophyta</taxon>
        <taxon>Tracheophyta</taxon>
        <taxon>Spermatophyta</taxon>
        <taxon>Magnoliopsida</taxon>
        <taxon>eudicotyledons</taxon>
        <taxon>Gunneridae</taxon>
        <taxon>Pentapetalae</taxon>
        <taxon>asterids</taxon>
        <taxon>campanulids</taxon>
        <taxon>Asterales</taxon>
        <taxon>Asteraceae</taxon>
        <taxon>Asteroideae</taxon>
        <taxon>Heliantheae alliance</taxon>
        <taxon>Tageteae</taxon>
        <taxon>Tagetes</taxon>
    </lineage>
</organism>
<evidence type="ECO:0000259" key="1">
    <source>
        <dbReference type="Pfam" id="PF13966"/>
    </source>
</evidence>
<comment type="caution">
    <text evidence="2">The sequence shown here is derived from an EMBL/GenBank/DDBJ whole genome shotgun (WGS) entry which is preliminary data.</text>
</comment>
<proteinExistence type="predicted"/>
<sequence length="109" mass="12271">MTGKIPVKPLLLARGVQLQLEECAMCIGRAESIHHALFFCPFTSRVWEKIIDWCGIQVTLPVSFLNVINKPEEVNVGAKKKGLTNLLFMATMWYIGEQEMTSSSILVLF</sequence>
<dbReference type="EMBL" id="JAUHHV010000002">
    <property type="protein sequence ID" value="KAK1433462.1"/>
    <property type="molecule type" value="Genomic_DNA"/>
</dbReference>
<evidence type="ECO:0000313" key="2">
    <source>
        <dbReference type="EMBL" id="KAK1433462.1"/>
    </source>
</evidence>
<feature type="domain" description="Reverse transcriptase zinc-binding" evidence="1">
    <location>
        <begin position="2"/>
        <end position="47"/>
    </location>
</feature>
<dbReference type="Proteomes" id="UP001229421">
    <property type="component" value="Unassembled WGS sequence"/>
</dbReference>
<gene>
    <name evidence="2" type="ORF">QVD17_10372</name>
</gene>